<keyword evidence="7" id="KW-0862">Zinc</keyword>
<dbReference type="InterPro" id="IPR036915">
    <property type="entry name" value="Cyclin-like_sf"/>
</dbReference>
<dbReference type="FunFam" id="1.10.472.10:FF:000007">
    <property type="entry name" value="Transcription factor IIIB 90 kDa subunit"/>
    <property type="match status" value="1"/>
</dbReference>
<dbReference type="InterPro" id="IPR013763">
    <property type="entry name" value="Cyclin-like_dom"/>
</dbReference>
<evidence type="ECO:0000256" key="8">
    <source>
        <dbReference type="ARBA" id="ARBA00023015"/>
    </source>
</evidence>
<dbReference type="GO" id="GO:0000126">
    <property type="term" value="C:transcription factor TFIIIB complex"/>
    <property type="evidence" value="ECO:0007669"/>
    <property type="project" value="TreeGrafter"/>
</dbReference>
<comment type="similarity">
    <text evidence="2">Belongs to the TFIIB family.</text>
</comment>
<dbReference type="Gene3D" id="1.20.5.650">
    <property type="entry name" value="Single helix bin"/>
    <property type="match status" value="1"/>
</dbReference>
<dbReference type="Pfam" id="PF08271">
    <property type="entry name" value="Zn_Ribbon_TF"/>
    <property type="match status" value="1"/>
</dbReference>
<protein>
    <recommendedName>
        <fullName evidence="14">Transcription factor IIIB 90 kDa subunit</fullName>
    </recommendedName>
    <alternativeName>
        <fullName evidence="12">B-related factor 1</fullName>
    </alternativeName>
</protein>
<keyword evidence="11" id="KW-0539">Nucleus</keyword>
<dbReference type="SUPFAM" id="SSF47954">
    <property type="entry name" value="Cyclin-like"/>
    <property type="match status" value="2"/>
</dbReference>
<evidence type="ECO:0000313" key="18">
    <source>
        <dbReference type="EMBL" id="CAE1271347.1"/>
    </source>
</evidence>
<evidence type="ECO:0000256" key="7">
    <source>
        <dbReference type="ARBA" id="ARBA00022833"/>
    </source>
</evidence>
<dbReference type="InterPro" id="IPR011665">
    <property type="entry name" value="BRF1_TBP-bd_dom"/>
</dbReference>
<dbReference type="FunFam" id="1.10.472.10:FF:000002">
    <property type="entry name" value="Transcription factor IIIB 90 kDa subunit"/>
    <property type="match status" value="1"/>
</dbReference>
<dbReference type="OrthoDB" id="511529at2759"/>
<feature type="compositionally biased region" description="Polar residues" evidence="16">
    <location>
        <begin position="566"/>
        <end position="583"/>
    </location>
</feature>
<dbReference type="GO" id="GO:0000995">
    <property type="term" value="F:RNA polymerase III general transcription initiation factor activity"/>
    <property type="evidence" value="ECO:0007669"/>
    <property type="project" value="TreeGrafter"/>
</dbReference>
<evidence type="ECO:0000256" key="12">
    <source>
        <dbReference type="ARBA" id="ARBA00031009"/>
    </source>
</evidence>
<dbReference type="Pfam" id="PF07741">
    <property type="entry name" value="BRF1"/>
    <property type="match status" value="1"/>
</dbReference>
<dbReference type="Pfam" id="PF00382">
    <property type="entry name" value="TFIIB"/>
    <property type="match status" value="2"/>
</dbReference>
<dbReference type="SMART" id="SM00385">
    <property type="entry name" value="CYCLIN"/>
    <property type="match status" value="2"/>
</dbReference>
<dbReference type="AlphaFoldDB" id="A0A812CNR3"/>
<evidence type="ECO:0000256" key="15">
    <source>
        <dbReference type="PROSITE-ProRule" id="PRU00469"/>
    </source>
</evidence>
<dbReference type="FunFam" id="2.20.25.10:FF:000012">
    <property type="entry name" value="Putative transcription factor IIIB 90 kDa subunit"/>
    <property type="match status" value="1"/>
</dbReference>
<dbReference type="GO" id="GO:0017025">
    <property type="term" value="F:TBP-class protein binding"/>
    <property type="evidence" value="ECO:0007669"/>
    <property type="project" value="InterPro"/>
</dbReference>
<dbReference type="PROSITE" id="PS51134">
    <property type="entry name" value="ZF_TFIIB"/>
    <property type="match status" value="1"/>
</dbReference>
<comment type="subcellular location">
    <subcellularLocation>
        <location evidence="1">Nucleus</location>
    </subcellularLocation>
</comment>
<evidence type="ECO:0000256" key="5">
    <source>
        <dbReference type="ARBA" id="ARBA00022737"/>
    </source>
</evidence>
<dbReference type="PANTHER" id="PTHR11618">
    <property type="entry name" value="TRANSCRIPTION INITIATION FACTOR IIB-RELATED"/>
    <property type="match status" value="1"/>
</dbReference>
<dbReference type="InterPro" id="IPR000812">
    <property type="entry name" value="TFIIB"/>
</dbReference>
<comment type="subunit">
    <text evidence="13">TFIIIB comprises at least the TATA-binding protein (TBP) and the B-related factor 1 (BRF1/TFIIIB90). Interacts with BDP1. Interacts with MAF1.</text>
</comment>
<evidence type="ECO:0000313" key="19">
    <source>
        <dbReference type="Proteomes" id="UP000597762"/>
    </source>
</evidence>
<dbReference type="SUPFAM" id="SSF57783">
    <property type="entry name" value="Zinc beta-ribbon"/>
    <property type="match status" value="1"/>
</dbReference>
<evidence type="ECO:0000256" key="11">
    <source>
        <dbReference type="ARBA" id="ARBA00023242"/>
    </source>
</evidence>
<dbReference type="GO" id="GO:0097550">
    <property type="term" value="C:transcription preinitiation complex"/>
    <property type="evidence" value="ECO:0007669"/>
    <property type="project" value="TreeGrafter"/>
</dbReference>
<dbReference type="Gene3D" id="2.20.25.10">
    <property type="match status" value="1"/>
</dbReference>
<dbReference type="GO" id="GO:0008270">
    <property type="term" value="F:zinc ion binding"/>
    <property type="evidence" value="ECO:0007669"/>
    <property type="project" value="UniProtKB-KW"/>
</dbReference>
<evidence type="ECO:0000256" key="13">
    <source>
        <dbReference type="ARBA" id="ARBA00063003"/>
    </source>
</evidence>
<keyword evidence="19" id="KW-1185">Reference proteome</keyword>
<dbReference type="GO" id="GO:0005634">
    <property type="term" value="C:nucleus"/>
    <property type="evidence" value="ECO:0007669"/>
    <property type="project" value="UniProtKB-SubCell"/>
</dbReference>
<evidence type="ECO:0000256" key="1">
    <source>
        <dbReference type="ARBA" id="ARBA00004123"/>
    </source>
</evidence>
<evidence type="ECO:0000256" key="14">
    <source>
        <dbReference type="ARBA" id="ARBA00072559"/>
    </source>
</evidence>
<gene>
    <name evidence="18" type="ORF">SPHA_37199</name>
</gene>
<organism evidence="18 19">
    <name type="scientific">Acanthosepion pharaonis</name>
    <name type="common">Pharaoh cuttlefish</name>
    <name type="synonym">Sepia pharaonis</name>
    <dbReference type="NCBI Taxonomy" id="158019"/>
    <lineage>
        <taxon>Eukaryota</taxon>
        <taxon>Metazoa</taxon>
        <taxon>Spiralia</taxon>
        <taxon>Lophotrochozoa</taxon>
        <taxon>Mollusca</taxon>
        <taxon>Cephalopoda</taxon>
        <taxon>Coleoidea</taxon>
        <taxon>Decapodiformes</taxon>
        <taxon>Sepiida</taxon>
        <taxon>Sepiina</taxon>
        <taxon>Sepiidae</taxon>
        <taxon>Acanthosepion</taxon>
    </lineage>
</organism>
<keyword evidence="4" id="KW-0479">Metal-binding</keyword>
<feature type="compositionally biased region" description="Basic and acidic residues" evidence="16">
    <location>
        <begin position="502"/>
        <end position="518"/>
    </location>
</feature>
<feature type="region of interest" description="Disordered" evidence="16">
    <location>
        <begin position="563"/>
        <end position="635"/>
    </location>
</feature>
<reference evidence="18" key="1">
    <citation type="submission" date="2021-01" db="EMBL/GenBank/DDBJ databases">
        <authorList>
            <person name="Li R."/>
            <person name="Bekaert M."/>
        </authorList>
    </citation>
    <scope>NUCLEOTIDE SEQUENCE</scope>
    <source>
        <strain evidence="18">Farmed</strain>
    </source>
</reference>
<keyword evidence="10" id="KW-0804">Transcription</keyword>
<evidence type="ECO:0000259" key="17">
    <source>
        <dbReference type="PROSITE" id="PS51134"/>
    </source>
</evidence>
<evidence type="ECO:0000256" key="3">
    <source>
        <dbReference type="ARBA" id="ARBA00022553"/>
    </source>
</evidence>
<keyword evidence="8" id="KW-0805">Transcription regulation</keyword>
<evidence type="ECO:0000256" key="6">
    <source>
        <dbReference type="ARBA" id="ARBA00022771"/>
    </source>
</evidence>
<evidence type="ECO:0000256" key="9">
    <source>
        <dbReference type="ARBA" id="ARBA00023159"/>
    </source>
</evidence>
<dbReference type="Proteomes" id="UP000597762">
    <property type="component" value="Unassembled WGS sequence"/>
</dbReference>
<dbReference type="PRINTS" id="PR00685">
    <property type="entry name" value="TIFACTORIIB"/>
</dbReference>
<evidence type="ECO:0000256" key="4">
    <source>
        <dbReference type="ARBA" id="ARBA00022723"/>
    </source>
</evidence>
<dbReference type="CDD" id="cd20553">
    <property type="entry name" value="CYCLIN_TFIIIB90_rpt1"/>
    <property type="match status" value="1"/>
</dbReference>
<evidence type="ECO:0000256" key="16">
    <source>
        <dbReference type="SAM" id="MobiDB-lite"/>
    </source>
</evidence>
<evidence type="ECO:0000256" key="2">
    <source>
        <dbReference type="ARBA" id="ARBA00010857"/>
    </source>
</evidence>
<keyword evidence="5" id="KW-0677">Repeat</keyword>
<dbReference type="InterPro" id="IPR013137">
    <property type="entry name" value="Znf_TFIIB"/>
</dbReference>
<accession>A0A812CNR3</accession>
<dbReference type="GO" id="GO:0070897">
    <property type="term" value="P:transcription preinitiation complex assembly"/>
    <property type="evidence" value="ECO:0007669"/>
    <property type="project" value="InterPro"/>
</dbReference>
<evidence type="ECO:0000256" key="10">
    <source>
        <dbReference type="ARBA" id="ARBA00023163"/>
    </source>
</evidence>
<feature type="region of interest" description="Disordered" evidence="16">
    <location>
        <begin position="502"/>
        <end position="540"/>
    </location>
</feature>
<name>A0A812CNR3_ACAPH</name>
<dbReference type="GO" id="GO:0001006">
    <property type="term" value="F:RNA polymerase III type 3 promoter sequence-specific DNA binding"/>
    <property type="evidence" value="ECO:0007669"/>
    <property type="project" value="TreeGrafter"/>
</dbReference>
<comment type="caution">
    <text evidence="18">The sequence shown here is derived from an EMBL/GenBank/DDBJ whole genome shotgun (WGS) entry which is preliminary data.</text>
</comment>
<dbReference type="EMBL" id="CAHIKZ030001653">
    <property type="protein sequence ID" value="CAE1271347.1"/>
    <property type="molecule type" value="Genomic_DNA"/>
</dbReference>
<dbReference type="InterPro" id="IPR013150">
    <property type="entry name" value="TFIIB_cyclin"/>
</dbReference>
<feature type="compositionally biased region" description="Basic residues" evidence="16">
    <location>
        <begin position="519"/>
        <end position="531"/>
    </location>
</feature>
<keyword evidence="6 15" id="KW-0863">Zinc-finger</keyword>
<proteinExistence type="inferred from homology"/>
<feature type="region of interest" description="Disordered" evidence="16">
    <location>
        <begin position="355"/>
        <end position="409"/>
    </location>
</feature>
<sequence>MSNAVCSHCGCSDIDYDPARGDAVCTNCGSVLDDQIIVSEIQFAEHAGGGSSIIGQFVSADETRGHSMGGNFHIGVGKESRAITLENGRRKIQQLGAQLHLNQHCMDTAVNFYKMAVVKRLTRGRKSSHVIAACLYLVCRTEGTPHMLLDFSDILQTNVYVLGKVYSQLARELCIIAPAIDPCLYIARFAHKLQLGDKEHDVSMTAMRLVQRMKRDWMHTGRRPSGLCGAALLVACRVHGFNRTVKNLIRVVKVCESTIRKRLTEFEETPSSQLTIDEFSKIDLEQEMDPPSFSAGNKKRKVKLGCKLDENSKLSELTFEVSSIQREIEKALEARKPRGIYAAYAKMSACTDENVTSESVTSESASIHDLSSEVPDNTDLEKEQQLNSEDAASIADNQDDYEDSSSPSFQEARVEKQLCRLVLPEVNLKGPAPTSASLGIRDCITECLTEDIERTSEGDGELDLTGIDDSELERFILSENEVRIKTKIWMAANADYLQEQKEKEEREAKEKEEAASKPEKKKKKTYKRKSHVQASTAGEAIRTMLQEKKISSKINYEVLKDLCQPQDKQPSTPVTPAPTQKNESLGMLRLKRPSIVSQPKPLSEAEPHEKKQRLEPLSNSEVVIESGPVQYESGPIQYIDDGELEEDEEEVEHLSAAQLMGHGQPLYGEYEDPYDIYE</sequence>
<keyword evidence="9" id="KW-0010">Activator</keyword>
<feature type="compositionally biased region" description="Basic and acidic residues" evidence="16">
    <location>
        <begin position="603"/>
        <end position="614"/>
    </location>
</feature>
<dbReference type="Gene3D" id="1.10.472.10">
    <property type="entry name" value="Cyclin-like"/>
    <property type="match status" value="2"/>
</dbReference>
<dbReference type="FunFam" id="1.20.5.650:FF:000001">
    <property type="entry name" value="transcription factor IIIB 90 kDa subunit isoform X2"/>
    <property type="match status" value="1"/>
</dbReference>
<keyword evidence="3" id="KW-0597">Phosphoprotein</keyword>
<feature type="domain" description="TFIIB-type" evidence="17">
    <location>
        <begin position="2"/>
        <end position="33"/>
    </location>
</feature>
<dbReference type="PANTHER" id="PTHR11618:SF4">
    <property type="entry name" value="TRANSCRIPTION FACTOR IIIB 90 KDA SUBUNIT"/>
    <property type="match status" value="1"/>
</dbReference>
<dbReference type="CDD" id="cd20554">
    <property type="entry name" value="CYCLIN_TFIIIB90_rpt2"/>
    <property type="match status" value="1"/>
</dbReference>